<evidence type="ECO:0000313" key="10">
    <source>
        <dbReference type="EMBL" id="CAA9362372.1"/>
    </source>
</evidence>
<dbReference type="AlphaFoldDB" id="A0A6J4MNW1"/>
<dbReference type="GO" id="GO:0005829">
    <property type="term" value="C:cytosol"/>
    <property type="evidence" value="ECO:0007669"/>
    <property type="project" value="TreeGrafter"/>
</dbReference>
<evidence type="ECO:0000256" key="4">
    <source>
        <dbReference type="ARBA" id="ARBA00022630"/>
    </source>
</evidence>
<feature type="region of interest" description="Disordered" evidence="9">
    <location>
        <begin position="1"/>
        <end position="21"/>
    </location>
</feature>
<comment type="catalytic activity">
    <reaction evidence="7">
        <text>(6S)-5-methyl-5,6,7,8-tetrahydrofolate + NAD(+) = (6R)-5,10-methylene-5,6,7,8-tetrahydrofolate + NADH + H(+)</text>
        <dbReference type="Rhea" id="RHEA:19821"/>
        <dbReference type="ChEBI" id="CHEBI:15378"/>
        <dbReference type="ChEBI" id="CHEBI:15636"/>
        <dbReference type="ChEBI" id="CHEBI:18608"/>
        <dbReference type="ChEBI" id="CHEBI:57540"/>
        <dbReference type="ChEBI" id="CHEBI:57945"/>
        <dbReference type="EC" id="1.5.1.54"/>
    </reaction>
    <physiologicalReaction direction="right-to-left" evidence="7">
        <dbReference type="Rhea" id="RHEA:19823"/>
    </physiologicalReaction>
</comment>
<dbReference type="Pfam" id="PF02219">
    <property type="entry name" value="MTHFR"/>
    <property type="match status" value="1"/>
</dbReference>
<keyword evidence="4 8" id="KW-0285">Flavoprotein</keyword>
<dbReference type="SUPFAM" id="SSF51730">
    <property type="entry name" value="FAD-linked oxidoreductase"/>
    <property type="match status" value="1"/>
</dbReference>
<keyword evidence="6 8" id="KW-0560">Oxidoreductase</keyword>
<evidence type="ECO:0000256" key="7">
    <source>
        <dbReference type="ARBA" id="ARBA00048628"/>
    </source>
</evidence>
<evidence type="ECO:0000256" key="6">
    <source>
        <dbReference type="ARBA" id="ARBA00023002"/>
    </source>
</evidence>
<proteinExistence type="inferred from homology"/>
<keyword evidence="5 8" id="KW-0274">FAD</keyword>
<comment type="cofactor">
    <cofactor evidence="1 8">
        <name>FAD</name>
        <dbReference type="ChEBI" id="CHEBI:57692"/>
    </cofactor>
</comment>
<evidence type="ECO:0000256" key="8">
    <source>
        <dbReference type="RuleBase" id="RU003862"/>
    </source>
</evidence>
<dbReference type="InterPro" id="IPR003171">
    <property type="entry name" value="Mehydrof_redctse-like"/>
</dbReference>
<dbReference type="InterPro" id="IPR029041">
    <property type="entry name" value="FAD-linked_oxidoreductase-like"/>
</dbReference>
<dbReference type="GO" id="GO:0009086">
    <property type="term" value="P:methionine biosynthetic process"/>
    <property type="evidence" value="ECO:0007669"/>
    <property type="project" value="TreeGrafter"/>
</dbReference>
<dbReference type="GO" id="GO:0071949">
    <property type="term" value="F:FAD binding"/>
    <property type="evidence" value="ECO:0007669"/>
    <property type="project" value="TreeGrafter"/>
</dbReference>
<dbReference type="UniPathway" id="UPA00193"/>
<dbReference type="GO" id="GO:0106312">
    <property type="term" value="F:methylenetetrahydrofolate reductase (NADH) activity"/>
    <property type="evidence" value="ECO:0007669"/>
    <property type="project" value="UniProtKB-EC"/>
</dbReference>
<feature type="compositionally biased region" description="Acidic residues" evidence="9">
    <location>
        <begin position="1"/>
        <end position="11"/>
    </location>
</feature>
<comment type="similarity">
    <text evidence="3 8">Belongs to the methylenetetrahydrofolate reductase family.</text>
</comment>
<organism evidence="10">
    <name type="scientific">uncultured Nocardioidaceae bacterium</name>
    <dbReference type="NCBI Taxonomy" id="253824"/>
    <lineage>
        <taxon>Bacteria</taxon>
        <taxon>Bacillati</taxon>
        <taxon>Actinomycetota</taxon>
        <taxon>Actinomycetes</taxon>
        <taxon>Propionibacteriales</taxon>
        <taxon>Nocardioidaceae</taxon>
        <taxon>environmental samples</taxon>
    </lineage>
</organism>
<gene>
    <name evidence="10" type="ORF">AVDCRST_MAG72-2380</name>
</gene>
<dbReference type="PANTHER" id="PTHR45754:SF3">
    <property type="entry name" value="METHYLENETETRAHYDROFOLATE REDUCTASE (NADPH)"/>
    <property type="match status" value="1"/>
</dbReference>
<dbReference type="PANTHER" id="PTHR45754">
    <property type="entry name" value="METHYLENETETRAHYDROFOLATE REDUCTASE"/>
    <property type="match status" value="1"/>
</dbReference>
<name>A0A6J4MNW1_9ACTN</name>
<protein>
    <recommendedName>
        <fullName evidence="8">Methylenetetrahydrofolate reductase</fullName>
    </recommendedName>
</protein>
<dbReference type="Gene3D" id="3.20.20.220">
    <property type="match status" value="1"/>
</dbReference>
<evidence type="ECO:0000256" key="3">
    <source>
        <dbReference type="ARBA" id="ARBA00006743"/>
    </source>
</evidence>
<evidence type="ECO:0000256" key="9">
    <source>
        <dbReference type="SAM" id="MobiDB-lite"/>
    </source>
</evidence>
<accession>A0A6J4MNW1</accession>
<dbReference type="EMBL" id="CADCUJ010000101">
    <property type="protein sequence ID" value="CAA9362372.1"/>
    <property type="molecule type" value="Genomic_DNA"/>
</dbReference>
<evidence type="ECO:0000256" key="2">
    <source>
        <dbReference type="ARBA" id="ARBA00004777"/>
    </source>
</evidence>
<evidence type="ECO:0000256" key="1">
    <source>
        <dbReference type="ARBA" id="ARBA00001974"/>
    </source>
</evidence>
<dbReference type="GO" id="GO:0035999">
    <property type="term" value="P:tetrahydrofolate interconversion"/>
    <property type="evidence" value="ECO:0007669"/>
    <property type="project" value="UniProtKB-UniPathway"/>
</dbReference>
<sequence length="306" mass="33248">MTVSESDDPPADEVSPSGPTRRSVLIDLLQQPRYEVLPLAGTAEEVAEQVATTIPVTVTSAPRRGLEPTLALSEELAGRGYAAVPHLAARLVRDDAHLAEVLDRLGSARVRDLFVVAGDSDRPVGRFTDSMQLLQAVARLREAGRGEGVRAVGVAGYPEGHPQVTDAELDRALLAKQSDADYVVTQMCFDPAAVHGWIRHVRRLGFRRPVHVGVPGAVDRLRLLRIAARIGVGTSLRFIRRQHDGATLLRRSGYRPDDVLTGLTADAGRGSPEVAGLQVYTLGDVAATERWRRELLERLHEDGRHG</sequence>
<comment type="pathway">
    <text evidence="2 8">One-carbon metabolism; tetrahydrofolate interconversion.</text>
</comment>
<reference evidence="10" key="1">
    <citation type="submission" date="2020-02" db="EMBL/GenBank/DDBJ databases">
        <authorList>
            <person name="Meier V. D."/>
        </authorList>
    </citation>
    <scope>NUCLEOTIDE SEQUENCE</scope>
    <source>
        <strain evidence="10">AVDCRST_MAG72</strain>
    </source>
</reference>
<evidence type="ECO:0000256" key="5">
    <source>
        <dbReference type="ARBA" id="ARBA00022827"/>
    </source>
</evidence>